<protein>
    <submittedName>
        <fullName evidence="2">RHS repeat-associated core domain-containing protein</fullName>
    </submittedName>
</protein>
<reference evidence="2" key="1">
    <citation type="submission" date="2022-11" db="UniProtKB">
        <authorList>
            <consortium name="WormBaseParasite"/>
        </authorList>
    </citation>
    <scope>IDENTIFICATION</scope>
</reference>
<dbReference type="Proteomes" id="UP000887579">
    <property type="component" value="Unplaced"/>
</dbReference>
<evidence type="ECO:0000313" key="2">
    <source>
        <dbReference type="WBParaSite" id="ES5_v2.g28431.t1"/>
    </source>
</evidence>
<organism evidence="1 2">
    <name type="scientific">Panagrolaimus sp. ES5</name>
    <dbReference type="NCBI Taxonomy" id="591445"/>
    <lineage>
        <taxon>Eukaryota</taxon>
        <taxon>Metazoa</taxon>
        <taxon>Ecdysozoa</taxon>
        <taxon>Nematoda</taxon>
        <taxon>Chromadorea</taxon>
        <taxon>Rhabditida</taxon>
        <taxon>Tylenchina</taxon>
        <taxon>Panagrolaimomorpha</taxon>
        <taxon>Panagrolaimoidea</taxon>
        <taxon>Panagrolaimidae</taxon>
        <taxon>Panagrolaimus</taxon>
    </lineage>
</organism>
<name>A0AC34GFN4_9BILA</name>
<proteinExistence type="predicted"/>
<dbReference type="WBParaSite" id="ES5_v2.g28431.t1">
    <property type="protein sequence ID" value="ES5_v2.g28431.t1"/>
    <property type="gene ID" value="ES5_v2.g28431"/>
</dbReference>
<accession>A0AC34GFN4</accession>
<sequence length="330" mass="37170">DTYYVYNEYNQLAFVIPPLAIHKGVDATLLNELAYQYRYDGQNRLVEKKLPGKDWEYMVYDKQDRLVLTQDGKLRQQNKWLFTKYDKFGRVAYTGLLDSAPGRDAQQSNMVNFGVNNEERSASGFAQNGTTVYYSSSAYPVTNFTLLTVNYYDEYPPGSPAVFNGASVLGSSPVNGRSTKGLPVASMVKNIEDNGWTKSYTWYDDKARPVATESQNYLGGYTRTSSVLAFAGVPTSTTTYHKRDASSGEMVMKEDFSYDHQNRLVKHTHQVNGGPVEVLTENIYNELGQLESQNIGNGIQSIKNEYNIRGALTKMNDPKNLLNKLFGFEL</sequence>
<evidence type="ECO:0000313" key="1">
    <source>
        <dbReference type="Proteomes" id="UP000887579"/>
    </source>
</evidence>